<evidence type="ECO:0000313" key="2">
    <source>
        <dbReference type="Proteomes" id="UP000317093"/>
    </source>
</evidence>
<keyword evidence="2" id="KW-1185">Reference proteome</keyword>
<dbReference type="EMBL" id="CP036279">
    <property type="protein sequence ID" value="QDU61536.1"/>
    <property type="molecule type" value="Genomic_DNA"/>
</dbReference>
<reference evidence="1 2" key="1">
    <citation type="submission" date="2019-02" db="EMBL/GenBank/DDBJ databases">
        <title>Deep-cultivation of Planctomycetes and their phenomic and genomic characterization uncovers novel biology.</title>
        <authorList>
            <person name="Wiegand S."/>
            <person name="Jogler M."/>
            <person name="Boedeker C."/>
            <person name="Pinto D."/>
            <person name="Vollmers J."/>
            <person name="Rivas-Marin E."/>
            <person name="Kohn T."/>
            <person name="Peeters S.H."/>
            <person name="Heuer A."/>
            <person name="Rast P."/>
            <person name="Oberbeckmann S."/>
            <person name="Bunk B."/>
            <person name="Jeske O."/>
            <person name="Meyerdierks A."/>
            <person name="Storesund J.E."/>
            <person name="Kallscheuer N."/>
            <person name="Luecker S."/>
            <person name="Lage O.M."/>
            <person name="Pohl T."/>
            <person name="Merkel B.J."/>
            <person name="Hornburger P."/>
            <person name="Mueller R.-W."/>
            <person name="Bruemmer F."/>
            <person name="Labrenz M."/>
            <person name="Spormann A.M."/>
            <person name="Op den Camp H."/>
            <person name="Overmann J."/>
            <person name="Amann R."/>
            <person name="Jetten M.S.M."/>
            <person name="Mascher T."/>
            <person name="Medema M.H."/>
            <person name="Devos D.P."/>
            <person name="Kaster A.-K."/>
            <person name="Ovreas L."/>
            <person name="Rohde M."/>
            <person name="Galperin M.Y."/>
            <person name="Jogler C."/>
        </authorList>
    </citation>
    <scope>NUCLEOTIDE SEQUENCE [LARGE SCALE GENOMIC DNA]</scope>
    <source>
        <strain evidence="1 2">Pan216</strain>
    </source>
</reference>
<dbReference type="SUPFAM" id="SSF53756">
    <property type="entry name" value="UDP-Glycosyltransferase/glycogen phosphorylase"/>
    <property type="match status" value="1"/>
</dbReference>
<dbReference type="KEGG" id="knv:Pan216_23970"/>
<dbReference type="Gene3D" id="3.40.50.2000">
    <property type="entry name" value="Glycogen Phosphorylase B"/>
    <property type="match status" value="1"/>
</dbReference>
<name>A0A518B3P0_9BACT</name>
<dbReference type="Gene3D" id="3.40.50.11190">
    <property type="match status" value="1"/>
</dbReference>
<organism evidence="1 2">
    <name type="scientific">Kolteria novifilia</name>
    <dbReference type="NCBI Taxonomy" id="2527975"/>
    <lineage>
        <taxon>Bacteria</taxon>
        <taxon>Pseudomonadati</taxon>
        <taxon>Planctomycetota</taxon>
        <taxon>Planctomycetia</taxon>
        <taxon>Kolteriales</taxon>
        <taxon>Kolteriaceae</taxon>
        <taxon>Kolteria</taxon>
    </lineage>
</organism>
<proteinExistence type="predicted"/>
<sequence length="361" mass="40479">MMHDQPLSRVLFICRGSTDVGLGHVIRSRTIAFEMARRTSVRVVVIGDEYVDALLAGRGLTYQIVDDEPGVIAAIDAYDPDIVVFDLIELSKKLYQRVSRRCMTVSVSPIFDHLTSTDLFFHRTRCQGSDWDLERFDGEVRSGLEYAVVREQCVKISAAQYEQNINQQPMAVAISMGGSDAGNKTLEVLRSIKSLPRRMLFWVLLGEGYGHSYEALVDCVKRDTQHEIILAKTSDSMWRVMSSCALAILAGGTVTYEAVFAGLPSINIFEKPEHVFLVRELVERGTCLTAGFPLNAAIDVATANLLHLEQHREELVAMHRACDGLMDRRGAARIAQEILECHWQRTQTIRAEPLLARQRVV</sequence>
<dbReference type="RefSeq" id="WP_145258117.1">
    <property type="nucleotide sequence ID" value="NZ_CP036279.1"/>
</dbReference>
<evidence type="ECO:0008006" key="3">
    <source>
        <dbReference type="Google" id="ProtNLM"/>
    </source>
</evidence>
<gene>
    <name evidence="1" type="ORF">Pan216_23970</name>
</gene>
<dbReference type="OrthoDB" id="6290225at2"/>
<dbReference type="AlphaFoldDB" id="A0A518B3P0"/>
<dbReference type="Proteomes" id="UP000317093">
    <property type="component" value="Chromosome"/>
</dbReference>
<accession>A0A518B3P0</accession>
<protein>
    <recommendedName>
        <fullName evidence="3">UDP-2,4-diacetamido-2,4, 6-trideoxy-beta-L-altropyranose hydrolase</fullName>
    </recommendedName>
</protein>
<evidence type="ECO:0000313" key="1">
    <source>
        <dbReference type="EMBL" id="QDU61536.1"/>
    </source>
</evidence>